<evidence type="ECO:0000313" key="7">
    <source>
        <dbReference type="EMBL" id="RXJ74020.1"/>
    </source>
</evidence>
<dbReference type="GO" id="GO:0006935">
    <property type="term" value="P:chemotaxis"/>
    <property type="evidence" value="ECO:0007669"/>
    <property type="project" value="UniProtKB-UniRule"/>
</dbReference>
<dbReference type="GO" id="GO:0005737">
    <property type="term" value="C:cytoplasm"/>
    <property type="evidence" value="ECO:0007669"/>
    <property type="project" value="InterPro"/>
</dbReference>
<keyword evidence="8" id="KW-1185">Reference proteome</keyword>
<evidence type="ECO:0000256" key="4">
    <source>
        <dbReference type="HAMAP-Rule" id="MF_01440"/>
    </source>
</evidence>
<dbReference type="SUPFAM" id="SSF52738">
    <property type="entry name" value="Methylesterase CheB, C-terminal domain"/>
    <property type="match status" value="1"/>
</dbReference>
<evidence type="ECO:0000313" key="8">
    <source>
        <dbReference type="Proteomes" id="UP000290287"/>
    </source>
</evidence>
<organism evidence="7 8">
    <name type="scientific">Veronia nyctiphanis</name>
    <dbReference type="NCBI Taxonomy" id="1278244"/>
    <lineage>
        <taxon>Bacteria</taxon>
        <taxon>Pseudomonadati</taxon>
        <taxon>Pseudomonadota</taxon>
        <taxon>Gammaproteobacteria</taxon>
        <taxon>Vibrionales</taxon>
        <taxon>Vibrionaceae</taxon>
        <taxon>Veronia</taxon>
    </lineage>
</organism>
<evidence type="ECO:0000256" key="2">
    <source>
        <dbReference type="ARBA" id="ARBA00022801"/>
    </source>
</evidence>
<reference evidence="7 8" key="1">
    <citation type="submission" date="2017-10" db="EMBL/GenBank/DDBJ databases">
        <title>Nyctiphanis sp. nov., isolated from the stomach of the euphausiid Nyctiphanes simplex (Hansen, 1911) in the Gulf of California.</title>
        <authorList>
            <person name="Gomez-Gil B."/>
            <person name="Aguilar-Mendez M."/>
            <person name="Lopez-Cortes A."/>
            <person name="Gomez-Gutierrez J."/>
            <person name="Roque A."/>
            <person name="Lang E."/>
            <person name="Gonzalez-Castillo A."/>
        </authorList>
    </citation>
    <scope>NUCLEOTIDE SEQUENCE [LARGE SCALE GENOMIC DNA]</scope>
    <source>
        <strain evidence="7 8">CAIM 600</strain>
    </source>
</reference>
<dbReference type="Pfam" id="PF01339">
    <property type="entry name" value="CheB_methylest"/>
    <property type="match status" value="1"/>
</dbReference>
<dbReference type="InterPro" id="IPR011324">
    <property type="entry name" value="Cytotoxic_necrot_fac-like_cat"/>
</dbReference>
<feature type="domain" description="CheB-type methylesterase" evidence="6">
    <location>
        <begin position="328"/>
        <end position="521"/>
    </location>
</feature>
<comment type="similarity">
    <text evidence="4">Belongs to the CheD family.</text>
</comment>
<dbReference type="GO" id="GO:0000156">
    <property type="term" value="F:phosphorelay response regulator activity"/>
    <property type="evidence" value="ECO:0007669"/>
    <property type="project" value="InterPro"/>
</dbReference>
<feature type="active site" evidence="5">
    <location>
        <position position="340"/>
    </location>
</feature>
<dbReference type="InterPro" id="IPR005659">
    <property type="entry name" value="Chemorcpt_Glu_NH3ase_CheD"/>
</dbReference>
<evidence type="ECO:0000259" key="6">
    <source>
        <dbReference type="PROSITE" id="PS50122"/>
    </source>
</evidence>
<evidence type="ECO:0000256" key="1">
    <source>
        <dbReference type="ARBA" id="ARBA00022500"/>
    </source>
</evidence>
<dbReference type="PANTHER" id="PTHR42872">
    <property type="entry name" value="PROTEIN-GLUTAMATE METHYLESTERASE/PROTEIN-GLUTAMINE GLUTAMINASE"/>
    <property type="match status" value="1"/>
</dbReference>
<accession>A0A4Q0YS40</accession>
<dbReference type="PROSITE" id="PS50122">
    <property type="entry name" value="CHEB"/>
    <property type="match status" value="1"/>
</dbReference>
<comment type="caution">
    <text evidence="7">The sequence shown here is derived from an EMBL/GenBank/DDBJ whole genome shotgun (WGS) entry which is preliminary data.</text>
</comment>
<dbReference type="GO" id="GO:0050568">
    <property type="term" value="F:protein-glutamine glutaminase activity"/>
    <property type="evidence" value="ECO:0007669"/>
    <property type="project" value="UniProtKB-UniRule"/>
</dbReference>
<dbReference type="InterPro" id="IPR035909">
    <property type="entry name" value="CheB_C"/>
</dbReference>
<feature type="active site" evidence="5">
    <location>
        <position position="366"/>
    </location>
</feature>
<dbReference type="EC" id="3.5.1.44" evidence="4"/>
<gene>
    <name evidence="4" type="primary">cheD</name>
    <name evidence="7" type="ORF">CS022_05040</name>
</gene>
<feature type="active site" evidence="5">
    <location>
        <position position="463"/>
    </location>
</feature>
<keyword evidence="1 4" id="KW-0145">Chemotaxis</keyword>
<dbReference type="Proteomes" id="UP000290287">
    <property type="component" value="Unassembled WGS sequence"/>
</dbReference>
<proteinExistence type="inferred from homology"/>
<keyword evidence="2 4" id="KW-0378">Hydrolase</keyword>
<dbReference type="CDD" id="cd16352">
    <property type="entry name" value="CheD"/>
    <property type="match status" value="1"/>
</dbReference>
<sequence>MGTPFTKSLNKSDPQMAEIFIRSGEMGLFHQQDSTLNTIAGVCAVVCVWDTRQCLGGMCHYRLPIAPAVLETFETHDDYGSTAIPKLLGQFKQAGSDPDDLLAWVIGGGEIGSGRIMNAQKIGARNIAQALTLLALYGVQLKRFEFGGDSGRQIRFDINTGAVYFRQILSDSHTGSDNARDNSLNRLSPSDRPIDLLFHDHSLVQSVLFAIKETNTLRHIRVFTDITEAVQAAEETPPGILLSDASSTLCQLTNKPYISTNLLNVSQICPAIRGEHLSMLKRQFMGCVLTSHIKYIRLGIKNVIHMESLCRQLPEACCKSSNISDKDKGDIKAINVIGSSTGGIEALETILSSLSIGCPPICIAQHIPADYSASLVERLNDKCDIDVLEATDGMQILASTAYIAPGDHHMKVVELPSGKLVINLSDEPEIEGFRPSVDYLFHSIAKIKHCTVTAALLSGMGHDGAKELLALKKNGALTLIQDEQSSVVFGMGRSALELGAVCRAVTLQNMAAIMNKKASIFTKTCSH</sequence>
<dbReference type="GO" id="GO:0008984">
    <property type="term" value="F:protein-glutamate methylesterase activity"/>
    <property type="evidence" value="ECO:0007669"/>
    <property type="project" value="UniProtKB-EC"/>
</dbReference>
<dbReference type="CDD" id="cd16432">
    <property type="entry name" value="CheB_Rec"/>
    <property type="match status" value="1"/>
</dbReference>
<dbReference type="PANTHER" id="PTHR42872:SF6">
    <property type="entry name" value="PROTEIN-GLUTAMATE METHYLESTERASE_PROTEIN-GLUTAMINE GLUTAMINASE"/>
    <property type="match status" value="1"/>
</dbReference>
<comment type="catalytic activity">
    <reaction evidence="4">
        <text>L-glutaminyl-[protein] + H2O = L-glutamyl-[protein] + NH4(+)</text>
        <dbReference type="Rhea" id="RHEA:16441"/>
        <dbReference type="Rhea" id="RHEA-COMP:10207"/>
        <dbReference type="Rhea" id="RHEA-COMP:10208"/>
        <dbReference type="ChEBI" id="CHEBI:15377"/>
        <dbReference type="ChEBI" id="CHEBI:28938"/>
        <dbReference type="ChEBI" id="CHEBI:29973"/>
        <dbReference type="ChEBI" id="CHEBI:30011"/>
        <dbReference type="EC" id="3.5.1.44"/>
    </reaction>
</comment>
<evidence type="ECO:0000256" key="5">
    <source>
        <dbReference type="PROSITE-ProRule" id="PRU00050"/>
    </source>
</evidence>
<dbReference type="Gene3D" id="3.30.1330.200">
    <property type="match status" value="1"/>
</dbReference>
<comment type="function">
    <text evidence="4">Probably deamidates glutamine residues to glutamate on methyl-accepting chemotaxis receptors (MCPs), playing an important role in chemotaxis.</text>
</comment>
<comment type="catalytic activity">
    <reaction evidence="3">
        <text>[protein]-L-glutamate 5-O-methyl ester + H2O = L-glutamyl-[protein] + methanol + H(+)</text>
        <dbReference type="Rhea" id="RHEA:23236"/>
        <dbReference type="Rhea" id="RHEA-COMP:10208"/>
        <dbReference type="Rhea" id="RHEA-COMP:10311"/>
        <dbReference type="ChEBI" id="CHEBI:15377"/>
        <dbReference type="ChEBI" id="CHEBI:15378"/>
        <dbReference type="ChEBI" id="CHEBI:17790"/>
        <dbReference type="ChEBI" id="CHEBI:29973"/>
        <dbReference type="ChEBI" id="CHEBI:82795"/>
        <dbReference type="EC" id="3.1.1.61"/>
    </reaction>
</comment>
<dbReference type="Gene3D" id="3.40.50.180">
    <property type="entry name" value="Methylesterase CheB, C-terminal domain"/>
    <property type="match status" value="1"/>
</dbReference>
<dbReference type="SUPFAM" id="SSF64438">
    <property type="entry name" value="CNF1/YfiH-like putative cysteine hydrolases"/>
    <property type="match status" value="1"/>
</dbReference>
<dbReference type="InterPro" id="IPR000673">
    <property type="entry name" value="Sig_transdc_resp-reg_Me-estase"/>
</dbReference>
<dbReference type="HAMAP" id="MF_01440">
    <property type="entry name" value="CheD"/>
    <property type="match status" value="1"/>
</dbReference>
<dbReference type="EMBL" id="PEIB01000004">
    <property type="protein sequence ID" value="RXJ74020.1"/>
    <property type="molecule type" value="Genomic_DNA"/>
</dbReference>
<protein>
    <recommendedName>
        <fullName evidence="4">Probable chemoreceptor glutamine deamidase CheD</fullName>
        <ecNumber evidence="4">3.5.1.44</ecNumber>
    </recommendedName>
</protein>
<name>A0A4Q0YS40_9GAMM</name>
<dbReference type="InterPro" id="IPR038592">
    <property type="entry name" value="CheD-like_sf"/>
</dbReference>
<dbReference type="Pfam" id="PF03975">
    <property type="entry name" value="CheD"/>
    <property type="match status" value="1"/>
</dbReference>
<evidence type="ECO:0000256" key="3">
    <source>
        <dbReference type="ARBA" id="ARBA00048267"/>
    </source>
</evidence>
<dbReference type="AlphaFoldDB" id="A0A4Q0YS40"/>